<feature type="region of interest" description="Disordered" evidence="1">
    <location>
        <begin position="140"/>
        <end position="218"/>
    </location>
</feature>
<evidence type="ECO:0000256" key="1">
    <source>
        <dbReference type="SAM" id="MobiDB-lite"/>
    </source>
</evidence>
<feature type="compositionally biased region" description="Polar residues" evidence="1">
    <location>
        <begin position="184"/>
        <end position="197"/>
    </location>
</feature>
<dbReference type="AlphaFoldDB" id="A0A814AF16"/>
<feature type="compositionally biased region" description="Basic and acidic residues" evidence="1">
    <location>
        <begin position="140"/>
        <end position="160"/>
    </location>
</feature>
<feature type="compositionally biased region" description="Low complexity" evidence="1">
    <location>
        <begin position="164"/>
        <end position="173"/>
    </location>
</feature>
<reference evidence="2" key="1">
    <citation type="submission" date="2021-02" db="EMBL/GenBank/DDBJ databases">
        <authorList>
            <person name="Nowell W R."/>
        </authorList>
    </citation>
    <scope>NUCLEOTIDE SEQUENCE</scope>
    <source>
        <strain evidence="2">Ploen Becks lab</strain>
    </source>
</reference>
<accession>A0A814AF16</accession>
<feature type="compositionally biased region" description="Basic and acidic residues" evidence="1">
    <location>
        <begin position="201"/>
        <end position="218"/>
    </location>
</feature>
<evidence type="ECO:0000313" key="2">
    <source>
        <dbReference type="EMBL" id="CAF0911280.1"/>
    </source>
</evidence>
<comment type="caution">
    <text evidence="2">The sequence shown here is derived from an EMBL/GenBank/DDBJ whole genome shotgun (WGS) entry which is preliminary data.</text>
</comment>
<gene>
    <name evidence="2" type="ORF">OXX778_LOCUS11916</name>
</gene>
<proteinExistence type="predicted"/>
<organism evidence="2 3">
    <name type="scientific">Brachionus calyciflorus</name>
    <dbReference type="NCBI Taxonomy" id="104777"/>
    <lineage>
        <taxon>Eukaryota</taxon>
        <taxon>Metazoa</taxon>
        <taxon>Spiralia</taxon>
        <taxon>Gnathifera</taxon>
        <taxon>Rotifera</taxon>
        <taxon>Eurotatoria</taxon>
        <taxon>Monogononta</taxon>
        <taxon>Pseudotrocha</taxon>
        <taxon>Ploima</taxon>
        <taxon>Brachionidae</taxon>
        <taxon>Brachionus</taxon>
    </lineage>
</organism>
<keyword evidence="3" id="KW-1185">Reference proteome</keyword>
<protein>
    <submittedName>
        <fullName evidence="2">Uncharacterized protein</fullName>
    </submittedName>
</protein>
<dbReference type="Proteomes" id="UP000663879">
    <property type="component" value="Unassembled WGS sequence"/>
</dbReference>
<dbReference type="EMBL" id="CAJNOC010002081">
    <property type="protein sequence ID" value="CAF0911280.1"/>
    <property type="molecule type" value="Genomic_DNA"/>
</dbReference>
<evidence type="ECO:0000313" key="3">
    <source>
        <dbReference type="Proteomes" id="UP000663879"/>
    </source>
</evidence>
<name>A0A814AF16_9BILA</name>
<sequence length="254" mass="29380">MSTNYSMTSFNSTELSSLKSRRGFRYLQADELSNTSRKNEYRKFLAIASAEYASNNGNMNKAVVRKSGEIFIPNFDLWLNTGIFIKWDEEEKKLALSSDRNVLVRVTFEKSADYEKNKYKNHKNLVEFVENSKRLLEIRENDQQKDIESTDNETHSKKDIQNGNNKRTINQNQRNKKKKKTENSSLRNICTETSDLSDSNDDGKQDSNDKHETPVKISANEKKVLNKKLDDLAVSFFEKTNTVVENASYEVFKA</sequence>